<dbReference type="PROSITE" id="PS00409">
    <property type="entry name" value="PROKAR_NTER_METHYL"/>
    <property type="match status" value="1"/>
</dbReference>
<evidence type="ECO:0000313" key="2">
    <source>
        <dbReference type="EMBL" id="QNH00443.1"/>
    </source>
</evidence>
<keyword evidence="1" id="KW-0472">Membrane</keyword>
<reference evidence="2 3" key="1">
    <citation type="journal article" date="2020" name="Microbiol. Resour. Announc.">
        <title>Complete genome sequences of four natural Pseudomonas isolates that catabolize a wide range of aromatic compounds relevant to lignin valorization.</title>
        <authorList>
            <person name="Hatmaker E.A."/>
            <person name="Presley G."/>
            <person name="Cannon O."/>
            <person name="Guss A.M."/>
            <person name="Elkins J.G."/>
        </authorList>
    </citation>
    <scope>NUCLEOTIDE SEQUENCE [LARGE SCALE GENOMIC DNA]</scope>
    <source>
        <strain evidence="2 3">B10D7D</strain>
    </source>
</reference>
<dbReference type="Proteomes" id="UP000515254">
    <property type="component" value="Chromosome"/>
</dbReference>
<proteinExistence type="predicted"/>
<dbReference type="Pfam" id="PF16074">
    <property type="entry name" value="PilW"/>
    <property type="match status" value="1"/>
</dbReference>
<keyword evidence="1" id="KW-0812">Transmembrane</keyword>
<evidence type="ECO:0000256" key="1">
    <source>
        <dbReference type="SAM" id="Phobius"/>
    </source>
</evidence>
<dbReference type="InterPro" id="IPR012902">
    <property type="entry name" value="N_methyl_site"/>
</dbReference>
<dbReference type="Pfam" id="PF07963">
    <property type="entry name" value="N_methyl"/>
    <property type="match status" value="1"/>
</dbReference>
<keyword evidence="3" id="KW-1185">Reference proteome</keyword>
<dbReference type="EMBL" id="CP060009">
    <property type="protein sequence ID" value="QNH00443.1"/>
    <property type="molecule type" value="Genomic_DNA"/>
</dbReference>
<name>A0ABX6SFG6_9PSED</name>
<dbReference type="InterPro" id="IPR032092">
    <property type="entry name" value="PilW"/>
</dbReference>
<dbReference type="RefSeq" id="WP_179545696.1">
    <property type="nucleotide sequence ID" value="NZ_CP060009.1"/>
</dbReference>
<gene>
    <name evidence="2" type="ORF">HNQ25_19445</name>
</gene>
<keyword evidence="1" id="KW-1133">Transmembrane helix</keyword>
<accession>A0ABX6SFG6</accession>
<evidence type="ECO:0000313" key="3">
    <source>
        <dbReference type="Proteomes" id="UP000515254"/>
    </source>
</evidence>
<organism evidence="2 3">
    <name type="scientific">Pseudomonas sediminis</name>
    <dbReference type="NCBI Taxonomy" id="1691904"/>
    <lineage>
        <taxon>Bacteria</taxon>
        <taxon>Pseudomonadati</taxon>
        <taxon>Pseudomonadota</taxon>
        <taxon>Gammaproteobacteria</taxon>
        <taxon>Pseudomonadales</taxon>
        <taxon>Pseudomonadaceae</taxon>
        <taxon>Pseudomonas</taxon>
    </lineage>
</organism>
<protein>
    <submittedName>
        <fullName evidence="2">PilW family protein</fullName>
    </submittedName>
</protein>
<sequence length="330" mass="35920">MINTFPHRQSGLSLVELMIAITLSLLLIAGVLQIFLSSKQTYSTNNALSRVQESGRFAMDFLTQDIRNTGYKGQCMGEPKNHGVTEVLWRLDDPIEGWNDVETRPAQLPDTPAGTPVEGTDAILIKFAAGPEEMAAASSNTATNQTIDLGTNASGVAEHAITLISDAISCDLFRNTAATNATSVARAAGSEWTHDYTDITEVLPLQNTTYYIRANSNGRPNSLVRQRLGVKNNNPNWLDPEELVDGVEDMQIQYGIAGLDRQVTDYVTADDVTDWGNVVAVRINLLVVSADTNVVPEDQVIAFNGDDVTIANRRLAQVFSTTIGIRNRLP</sequence>
<feature type="transmembrane region" description="Helical" evidence="1">
    <location>
        <begin position="12"/>
        <end position="36"/>
    </location>
</feature>